<dbReference type="GeneID" id="301820833"/>
<evidence type="ECO:0000313" key="1">
    <source>
        <dbReference type="EMBL" id="BAM93141.1"/>
    </source>
</evidence>
<dbReference type="AlphaFoldDB" id="M4ZHM3"/>
<dbReference type="OrthoDB" id="512401at2"/>
<dbReference type="eggNOG" id="ENOG5030KH9">
    <property type="taxonomic scope" value="Bacteria"/>
</dbReference>
<evidence type="ECO:0000313" key="2">
    <source>
        <dbReference type="Proteomes" id="UP000011841"/>
    </source>
</evidence>
<dbReference type="EMBL" id="AP012603">
    <property type="protein sequence ID" value="BAM93141.1"/>
    <property type="molecule type" value="Genomic_DNA"/>
</dbReference>
<organism evidence="1 2">
    <name type="scientific">Bradyrhizobium oligotrophicum S58</name>
    <dbReference type="NCBI Taxonomy" id="1245469"/>
    <lineage>
        <taxon>Bacteria</taxon>
        <taxon>Pseudomonadati</taxon>
        <taxon>Pseudomonadota</taxon>
        <taxon>Alphaproteobacteria</taxon>
        <taxon>Hyphomicrobiales</taxon>
        <taxon>Nitrobacteraceae</taxon>
        <taxon>Bradyrhizobium</taxon>
    </lineage>
</organism>
<reference evidence="1 2" key="1">
    <citation type="journal article" date="2013" name="Appl. Environ. Microbiol.">
        <title>Genome analysis suggests that the soil oligotrophic bacterium Agromonas oligotrophica (Bradyrhizobium oligotrophicum) is a nitrogen-fixing symbiont of Aeschynomene indica.</title>
        <authorList>
            <person name="Okubo T."/>
            <person name="Fukushima S."/>
            <person name="Itakura M."/>
            <person name="Oshima K."/>
            <person name="Longtonglang A."/>
            <person name="Teaumroong N."/>
            <person name="Mitsui H."/>
            <person name="Hattori M."/>
            <person name="Hattori R."/>
            <person name="Hattori T."/>
            <person name="Minamisawa K."/>
        </authorList>
    </citation>
    <scope>NUCLEOTIDE SEQUENCE [LARGE SCALE GENOMIC DNA]</scope>
    <source>
        <strain evidence="1 2">S58</strain>
    </source>
</reference>
<gene>
    <name evidence="1" type="ORF">S58_71770</name>
</gene>
<sequence>MVNVEESRVRGTEYQVNGVGVAFSDGIVTGREVLTHSGNVPASEFQLILVRNGRTHLIGTDDEVDLDKEHGGMFRAFPSDRNYGFTVDEVAQTWGAVDMEVDEFLRIWPPRVGHHWVLERDDEPDTVLMTGGILSFGPEGVEDVVSRKDAHPETVIVTVVTTAGTYPAEGAKRYPTSTRIGDVLVEAARKLDIRDSSTWIVTVAGRDVNPAFTFSQAHLTGNIALEWGPREGGGGA</sequence>
<dbReference type="STRING" id="1245469.S58_71770"/>
<keyword evidence="2" id="KW-1185">Reference proteome</keyword>
<dbReference type="PATRIC" id="fig|1245469.3.peg.7333"/>
<protein>
    <submittedName>
        <fullName evidence="1">Uncharacterized protein</fullName>
    </submittedName>
</protein>
<accession>M4ZHM3</accession>
<name>M4ZHM3_9BRAD</name>
<dbReference type="RefSeq" id="WP_015670212.1">
    <property type="nucleotide sequence ID" value="NC_020453.1"/>
</dbReference>
<dbReference type="KEGG" id="aol:S58_71770"/>
<dbReference type="Proteomes" id="UP000011841">
    <property type="component" value="Chromosome"/>
</dbReference>
<dbReference type="HOGENOM" id="CLU_1164777_0_0_5"/>
<proteinExistence type="predicted"/>